<evidence type="ECO:0000313" key="4">
    <source>
        <dbReference type="Proteomes" id="UP000235672"/>
    </source>
</evidence>
<feature type="domain" description="MJ1316 RNA cyclic group end recognition" evidence="2">
    <location>
        <begin position="496"/>
        <end position="570"/>
    </location>
</feature>
<name>A0A2J6QD01_9HELO</name>
<evidence type="ECO:0000256" key="1">
    <source>
        <dbReference type="SAM" id="MobiDB-lite"/>
    </source>
</evidence>
<accession>A0A2J6QD01</accession>
<evidence type="ECO:0000313" key="3">
    <source>
        <dbReference type="EMBL" id="PMD24116.1"/>
    </source>
</evidence>
<reference evidence="3 4" key="1">
    <citation type="submission" date="2016-05" db="EMBL/GenBank/DDBJ databases">
        <title>A degradative enzymes factory behind the ericoid mycorrhizal symbiosis.</title>
        <authorList>
            <consortium name="DOE Joint Genome Institute"/>
            <person name="Martino E."/>
            <person name="Morin E."/>
            <person name="Grelet G."/>
            <person name="Kuo A."/>
            <person name="Kohler A."/>
            <person name="Daghino S."/>
            <person name="Barry K."/>
            <person name="Choi C."/>
            <person name="Cichocki N."/>
            <person name="Clum A."/>
            <person name="Copeland A."/>
            <person name="Hainaut M."/>
            <person name="Haridas S."/>
            <person name="Labutti K."/>
            <person name="Lindquist E."/>
            <person name="Lipzen A."/>
            <person name="Khouja H.-R."/>
            <person name="Murat C."/>
            <person name="Ohm R."/>
            <person name="Olson A."/>
            <person name="Spatafora J."/>
            <person name="Veneault-Fourrey C."/>
            <person name="Henrissat B."/>
            <person name="Grigoriev I."/>
            <person name="Martin F."/>
            <person name="Perotto S."/>
        </authorList>
    </citation>
    <scope>NUCLEOTIDE SEQUENCE [LARGE SCALE GENOMIC DNA]</scope>
    <source>
        <strain evidence="3 4">UAMH 7357</strain>
    </source>
</reference>
<dbReference type="AlphaFoldDB" id="A0A2J6QD01"/>
<sequence>MEKLSLSPEQQDSDRLMKQLEEKYNMPHEKWWDGVETAFQYLRMALERGQDDIVHEEDDPESISAQAARADALPLISLLPSGSHALRLTATNEDLQCVAFGTISAERFLEIFWEAVARTQDEGDNFVVYRIDTERSLFWFNFKGYNFQLLYLHCEQLVRSCPRILDTSDDDLQVADARTKKVVEGIKRDTTKQRAYFSDPYKRASHYYLRAWTVAQGRYTPNEHLSARALQFQELIKIMELGPKSQHGGNPVFAMSYHMSEIFKNLNENILSRPPLPPPAHKIDPDRGPAELLSILQEAEDASVDSKLQTRAFVKVNLMYWGSSELACGKWLSMVERKLSKLKERLETTDAQPDMVRIWPQRLLDLQRDPQKPGSCFWAGCYVLGLQHDNEKLILDQRTAQTWEIQVERDRETPKNDCSIKTVVMTANEFKKANDRNLIPCPRKWPSQSLSVDRERYPPIQQNDGFDQPKKSTKHQKKSEEASHDEVHSQEPHRGLRTARAVLNRLKHDRTFSIDEFKVGYLDRHTEKVQEKPVAAWVTETTDDLFIPEHRIVWFKRCLPEGGEVLVWDKVQKIDRIFANPETDV</sequence>
<dbReference type="OrthoDB" id="10263155at2759"/>
<dbReference type="Proteomes" id="UP000235672">
    <property type="component" value="Unassembled WGS sequence"/>
</dbReference>
<feature type="compositionally biased region" description="Basic and acidic residues" evidence="1">
    <location>
        <begin position="478"/>
        <end position="494"/>
    </location>
</feature>
<proteinExistence type="predicted"/>
<dbReference type="STRING" id="1745343.A0A2J6QD01"/>
<gene>
    <name evidence="3" type="ORF">NA56DRAFT_643395</name>
</gene>
<dbReference type="Pfam" id="PF04457">
    <property type="entry name" value="MJ1316"/>
    <property type="match status" value="1"/>
</dbReference>
<keyword evidence="4" id="KW-1185">Reference proteome</keyword>
<evidence type="ECO:0000259" key="2">
    <source>
        <dbReference type="Pfam" id="PF04457"/>
    </source>
</evidence>
<protein>
    <recommendedName>
        <fullName evidence="2">MJ1316 RNA cyclic group end recognition domain-containing protein</fullName>
    </recommendedName>
</protein>
<dbReference type="InterPro" id="IPR040459">
    <property type="entry name" value="MJ1316"/>
</dbReference>
<dbReference type="EMBL" id="KZ613473">
    <property type="protein sequence ID" value="PMD24116.1"/>
    <property type="molecule type" value="Genomic_DNA"/>
</dbReference>
<organism evidence="3 4">
    <name type="scientific">Hyaloscypha hepaticicola</name>
    <dbReference type="NCBI Taxonomy" id="2082293"/>
    <lineage>
        <taxon>Eukaryota</taxon>
        <taxon>Fungi</taxon>
        <taxon>Dikarya</taxon>
        <taxon>Ascomycota</taxon>
        <taxon>Pezizomycotina</taxon>
        <taxon>Leotiomycetes</taxon>
        <taxon>Helotiales</taxon>
        <taxon>Hyaloscyphaceae</taxon>
        <taxon>Hyaloscypha</taxon>
    </lineage>
</organism>
<feature type="region of interest" description="Disordered" evidence="1">
    <location>
        <begin position="458"/>
        <end position="496"/>
    </location>
</feature>